<dbReference type="InterPro" id="IPR055421">
    <property type="entry name" value="TMEM132_3rd"/>
</dbReference>
<evidence type="ECO:0000259" key="1">
    <source>
        <dbReference type="Pfam" id="PF23039"/>
    </source>
</evidence>
<dbReference type="KEGG" id="tng:GSTEN00001514G001"/>
<feature type="domain" description="Transmembrane protein TMEM132 fifth" evidence="2">
    <location>
        <begin position="63"/>
        <end position="197"/>
    </location>
</feature>
<evidence type="ECO:0000259" key="3">
    <source>
        <dbReference type="Pfam" id="PF23487"/>
    </source>
</evidence>
<feature type="domain" description="Transmembrane protein TMEM132 sixth" evidence="3">
    <location>
        <begin position="198"/>
        <end position="241"/>
    </location>
</feature>
<feature type="non-terminal residue" evidence="4">
    <location>
        <position position="1"/>
    </location>
</feature>
<accession>Q4TFQ5</accession>
<dbReference type="InterPro" id="IPR055423">
    <property type="entry name" value="Ig_TMEM132_5th"/>
</dbReference>
<dbReference type="Pfam" id="PF23487">
    <property type="entry name" value="Ig_TMEM132_6th"/>
    <property type="match status" value="2"/>
</dbReference>
<dbReference type="Pfam" id="PF23486">
    <property type="entry name" value="Ig_TMEM132_5th"/>
    <property type="match status" value="1"/>
</dbReference>
<reference evidence="4" key="1">
    <citation type="journal article" date="2004" name="Nature">
        <title>Genome duplication in the teleost fish Tetraodon nigroviridis reveals the early vertebrate proto-karyotype.</title>
        <authorList>
            <person name="Jaillon O."/>
            <person name="Aury J.-M."/>
            <person name="Brunet F."/>
            <person name="Petit J.-L."/>
            <person name="Stange-Thomann N."/>
            <person name="Mauceli E."/>
            <person name="Bouneau L."/>
            <person name="Fischer C."/>
            <person name="Ozouf-Costaz C."/>
            <person name="Bernot A."/>
            <person name="Nicaud S."/>
            <person name="Jaffe D."/>
            <person name="Fisher S."/>
            <person name="Lutfalla G."/>
            <person name="Dossat C."/>
            <person name="Segurens B."/>
            <person name="Dasilva C."/>
            <person name="Salanoubat M."/>
            <person name="Levy M."/>
            <person name="Boudet N."/>
            <person name="Castellano S."/>
            <person name="Anthouard V."/>
            <person name="Jubin C."/>
            <person name="Castelli V."/>
            <person name="Katinka M."/>
            <person name="Vacherie B."/>
            <person name="Biemont C."/>
            <person name="Skalli Z."/>
            <person name="Cattolico L."/>
            <person name="Poulain J."/>
            <person name="De Berardinis V."/>
            <person name="Cruaud C."/>
            <person name="Duprat S."/>
            <person name="Brottier P."/>
            <person name="Coutanceau J.-P."/>
            <person name="Gouzy J."/>
            <person name="Parra G."/>
            <person name="Lardier G."/>
            <person name="Chapple C."/>
            <person name="McKernan K.J."/>
            <person name="McEwan P."/>
            <person name="Bosak S."/>
            <person name="Kellis M."/>
            <person name="Volff J.-N."/>
            <person name="Guigo R."/>
            <person name="Zody M.C."/>
            <person name="Mesirov J."/>
            <person name="Lindblad-Toh K."/>
            <person name="Birren B."/>
            <person name="Nusbaum C."/>
            <person name="Kahn D."/>
            <person name="Robinson-Rechavi M."/>
            <person name="Laudet V."/>
            <person name="Schachter V."/>
            <person name="Quetier F."/>
            <person name="Saurin W."/>
            <person name="Scarpelli C."/>
            <person name="Wincker P."/>
            <person name="Lander E.S."/>
            <person name="Weissenbach J."/>
            <person name="Roest Crollius H."/>
        </authorList>
    </citation>
    <scope>NUCLEOTIDE SEQUENCE [LARGE SCALE GENOMIC DNA]</scope>
</reference>
<feature type="domain" description="Transmembrane protein TMEM132 cohesin-like" evidence="1">
    <location>
        <begin position="5"/>
        <end position="53"/>
    </location>
</feature>
<protein>
    <submittedName>
        <fullName evidence="4">(spotted green pufferfish) hypothetical protein</fullName>
    </submittedName>
</protein>
<dbReference type="Pfam" id="PF23039">
    <property type="entry name" value="TMEM132_3rd"/>
    <property type="match status" value="1"/>
</dbReference>
<evidence type="ECO:0000313" key="4">
    <source>
        <dbReference type="EMBL" id="CAF88277.1"/>
    </source>
</evidence>
<dbReference type="EMBL" id="CAAE01004287">
    <property type="protein sequence ID" value="CAF88277.1"/>
    <property type="molecule type" value="Genomic_DNA"/>
</dbReference>
<organism evidence="4">
    <name type="scientific">Tetraodon nigroviridis</name>
    <name type="common">Spotted green pufferfish</name>
    <name type="synonym">Chelonodon nigroviridis</name>
    <dbReference type="NCBI Taxonomy" id="99883"/>
    <lineage>
        <taxon>Eukaryota</taxon>
        <taxon>Metazoa</taxon>
        <taxon>Chordata</taxon>
        <taxon>Craniata</taxon>
        <taxon>Vertebrata</taxon>
        <taxon>Euteleostomi</taxon>
        <taxon>Actinopterygii</taxon>
        <taxon>Neopterygii</taxon>
        <taxon>Teleostei</taxon>
        <taxon>Neoteleostei</taxon>
        <taxon>Acanthomorphata</taxon>
        <taxon>Eupercaria</taxon>
        <taxon>Tetraodontiformes</taxon>
        <taxon>Tetradontoidea</taxon>
        <taxon>Tetraodontidae</taxon>
        <taxon>Tetraodon</taxon>
    </lineage>
</organism>
<feature type="non-terminal residue" evidence="4">
    <location>
        <position position="342"/>
    </location>
</feature>
<sequence length="342" mass="37164">TGAAGYQQVLKVDLEMNALLGPQWSQEVTWQLEYPSQTVTPEVTTLIHLAQQHLGGIVALAMVSDPELNQIKGWRVPLSSAPPQVTSDPGWSQQQGGCVAQYQSSALRVLTYFVADETGKPEGEEPEQHSYLLGSDWQVEVTQMVENWLRVEDPHLAQVDGPVLMGLRAGTTSVQVLSPLTSAVLAQTTIRVLDDRVSVTQLRVTLVSGLSLSLQLSPGSSRAIIATTTTHEVIELLEQVGSADTGSNLLRKLGVLPPADLVLGRARPLTPLVLTDLLCFQESLISAWLQFSDGSLTPLDHYPPGRFTLTATSLEERVVQVQRSLPWEMAHRGGEGRRSRAG</sequence>
<comment type="caution">
    <text evidence="4">The sequence shown here is derived from an EMBL/GenBank/DDBJ whole genome shotgun (WGS) entry which is preliminary data.</text>
</comment>
<dbReference type="InterPro" id="IPR026307">
    <property type="entry name" value="TMEM132"/>
</dbReference>
<gene>
    <name evidence="4" type="ORF">GSTENG00001514001</name>
</gene>
<proteinExistence type="predicted"/>
<evidence type="ECO:0000259" key="2">
    <source>
        <dbReference type="Pfam" id="PF23486"/>
    </source>
</evidence>
<dbReference type="OrthoDB" id="10026202at2759"/>
<reference evidence="4" key="2">
    <citation type="submission" date="2004-02" db="EMBL/GenBank/DDBJ databases">
        <authorList>
            <consortium name="Genoscope"/>
            <consortium name="Whitehead Institute Centre for Genome Research"/>
        </authorList>
    </citation>
    <scope>NUCLEOTIDE SEQUENCE</scope>
</reference>
<feature type="domain" description="Transmembrane protein TMEM132 sixth" evidence="3">
    <location>
        <begin position="281"/>
        <end position="328"/>
    </location>
</feature>
<name>Q4TFQ5_TETNG</name>
<dbReference type="InterPro" id="IPR055424">
    <property type="entry name" value="Ig_TMEM132_6th"/>
</dbReference>
<dbReference type="AlphaFoldDB" id="Q4TFQ5"/>
<dbReference type="PANTHER" id="PTHR13388:SF25">
    <property type="entry name" value="SI:DKEY-112M2.1"/>
    <property type="match status" value="1"/>
</dbReference>
<dbReference type="PANTHER" id="PTHR13388">
    <property type="entry name" value="DETONATOR, ISOFORM E"/>
    <property type="match status" value="1"/>
</dbReference>